<dbReference type="InterPro" id="IPR023346">
    <property type="entry name" value="Lysozyme-like_dom_sf"/>
</dbReference>
<accession>A0A7G9V0U6</accession>
<organism evidence="2 3">
    <name type="scientific">Pseudomonas phage phiPsa267</name>
    <dbReference type="NCBI Taxonomy" id="1460361"/>
    <lineage>
        <taxon>Viruses</taxon>
        <taxon>Duplodnaviria</taxon>
        <taxon>Heunggongvirae</taxon>
        <taxon>Uroviricota</taxon>
        <taxon>Caudoviricetes</taxon>
        <taxon>Vandenendeviridae</taxon>
        <taxon>Gorskivirinae</taxon>
        <taxon>Otagovirus</taxon>
        <taxon>Otagovirus psa267</taxon>
    </lineage>
</organism>
<feature type="domain" description="N-acetylmuramidase" evidence="1">
    <location>
        <begin position="17"/>
        <end position="184"/>
    </location>
</feature>
<reference evidence="2 3" key="1">
    <citation type="submission" date="2020-06" db="EMBL/GenBank/DDBJ databases">
        <title>Characterization of Pseudomonas phiPsa374-like phages.</title>
        <authorList>
            <person name="Warring S."/>
            <person name="Malone L.M."/>
            <person name="Easingwood R.A."/>
            <person name="Rigano L."/>
            <person name="Frampton R.A."/>
            <person name="Lopez Acedo E."/>
            <person name="Templeton M.D."/>
            <person name="Kleffmann T."/>
            <person name="Bostina M."/>
            <person name="Fineran P.C."/>
        </authorList>
    </citation>
    <scope>NUCLEOTIDE SEQUENCE [LARGE SCALE GENOMIC DNA]</scope>
</reference>
<dbReference type="Pfam" id="PF11860">
    <property type="entry name" value="Muramidase"/>
    <property type="match status" value="1"/>
</dbReference>
<evidence type="ECO:0000259" key="1">
    <source>
        <dbReference type="Pfam" id="PF11860"/>
    </source>
</evidence>
<gene>
    <name evidence="2" type="ORF">phiPsa267_089</name>
</gene>
<dbReference type="SUPFAM" id="SSF53955">
    <property type="entry name" value="Lysozyme-like"/>
    <property type="match status" value="1"/>
</dbReference>
<dbReference type="EMBL" id="MT670417">
    <property type="protein sequence ID" value="QNN99901.1"/>
    <property type="molecule type" value="Genomic_DNA"/>
</dbReference>
<sequence>MLTEIDYKQAAALLGVEPACVKAVTKVESRGSGFLPSGEPVILFERHWMYKLLKAKTGKEPELNEVCNPKAGGYQGGAAEHIRLNTAVMIDRECALQSASWGLFQIMGFHWKALGFESVQQFINAQYKSEATQLDTFVRFLKINPGMLTALRTKDWAKFAKLYNGPNYAINKYDTKLAAAYASFI</sequence>
<dbReference type="InterPro" id="IPR024408">
    <property type="entry name" value="Muramidase"/>
</dbReference>
<protein>
    <submittedName>
        <fullName evidence="2">Putative peptidoglycan binding protein</fullName>
    </submittedName>
</protein>
<evidence type="ECO:0000313" key="3">
    <source>
        <dbReference type="Proteomes" id="UP000516074"/>
    </source>
</evidence>
<proteinExistence type="predicted"/>
<name>A0A7G9V0U6_9CAUD</name>
<evidence type="ECO:0000313" key="2">
    <source>
        <dbReference type="EMBL" id="QNN99901.1"/>
    </source>
</evidence>
<dbReference type="Proteomes" id="UP000516074">
    <property type="component" value="Segment"/>
</dbReference>
<dbReference type="SMR" id="A0A7G9V0U6"/>
<keyword evidence="3" id="KW-1185">Reference proteome</keyword>